<evidence type="ECO:0000256" key="4">
    <source>
        <dbReference type="ARBA" id="ARBA00023136"/>
    </source>
</evidence>
<sequence length="385" mass="43773">MVKKEKSFRGHILEDVVEPKAKLVKKSICSRSFLGNLLSTGVLVLIYYTFSISLTFYNQRFIHSYKYPLSVTMCHLIVKFVLAGLIRSCLQCKSKTPRITLDWGPYIRKLGPTGLTSVLDIGFSNWSFEFITVSLYTMCKSTAVIFILIFSIIFRLEKMRCSLVFVVLFISGGLFMFTYHSTQFNLEGFIMVMIASFLSGIRWTLAQFILQKKELGLSNPLDMMYHVQPWMMLGLLPLSTTFEGIEISTTNRLFRYEDTTVLLTSIGLILTGACLAFLLEFSEFLLLSRTSSLTLSISGIFKEICTLYLATQINGDKMNSINLLGLVVCLFGISLHVLLRAVSSTDKKEKIHATEERIEMLTRDGDAYTDDDDEEDVFNVARDRR</sequence>
<feature type="transmembrane region" description="Helical" evidence="5">
    <location>
        <begin position="33"/>
        <end position="57"/>
    </location>
</feature>
<organism evidence="7 8">
    <name type="scientific">Patella caerulea</name>
    <name type="common">Rayed Mediterranean limpet</name>
    <dbReference type="NCBI Taxonomy" id="87958"/>
    <lineage>
        <taxon>Eukaryota</taxon>
        <taxon>Metazoa</taxon>
        <taxon>Spiralia</taxon>
        <taxon>Lophotrochozoa</taxon>
        <taxon>Mollusca</taxon>
        <taxon>Gastropoda</taxon>
        <taxon>Patellogastropoda</taxon>
        <taxon>Patelloidea</taxon>
        <taxon>Patellidae</taxon>
        <taxon>Patella</taxon>
    </lineage>
</organism>
<protein>
    <recommendedName>
        <fullName evidence="6">Sugar phosphate transporter domain-containing protein</fullName>
    </recommendedName>
</protein>
<evidence type="ECO:0000259" key="6">
    <source>
        <dbReference type="Pfam" id="PF03151"/>
    </source>
</evidence>
<comment type="caution">
    <text evidence="7">The sequence shown here is derived from an EMBL/GenBank/DDBJ whole genome shotgun (WGS) entry which is preliminary data.</text>
</comment>
<name>A0AAN8JBK1_PATCE</name>
<dbReference type="Proteomes" id="UP001347796">
    <property type="component" value="Unassembled WGS sequence"/>
</dbReference>
<keyword evidence="8" id="KW-1185">Reference proteome</keyword>
<keyword evidence="2 5" id="KW-0812">Transmembrane</keyword>
<dbReference type="EMBL" id="JAZGQO010000011">
    <property type="protein sequence ID" value="KAK6174397.1"/>
    <property type="molecule type" value="Genomic_DNA"/>
</dbReference>
<dbReference type="AlphaFoldDB" id="A0AAN8JBK1"/>
<evidence type="ECO:0000313" key="8">
    <source>
        <dbReference type="Proteomes" id="UP001347796"/>
    </source>
</evidence>
<keyword evidence="4 5" id="KW-0472">Membrane</keyword>
<keyword evidence="3 5" id="KW-1133">Transmembrane helix</keyword>
<comment type="subcellular location">
    <subcellularLocation>
        <location evidence="1">Membrane</location>
        <topology evidence="1">Multi-pass membrane protein</topology>
    </subcellularLocation>
</comment>
<feature type="domain" description="Sugar phosphate transporter" evidence="6">
    <location>
        <begin position="40"/>
        <end position="335"/>
    </location>
</feature>
<dbReference type="CDD" id="cd21092">
    <property type="entry name" value="TPT_S35C2"/>
    <property type="match status" value="1"/>
</dbReference>
<dbReference type="InterPro" id="IPR004853">
    <property type="entry name" value="Sugar_P_trans_dom"/>
</dbReference>
<feature type="transmembrane region" description="Helical" evidence="5">
    <location>
        <begin position="161"/>
        <end position="182"/>
    </location>
</feature>
<accession>A0AAN8JBK1</accession>
<dbReference type="InterPro" id="IPR050186">
    <property type="entry name" value="TPT_transporter"/>
</dbReference>
<evidence type="ECO:0000256" key="5">
    <source>
        <dbReference type="SAM" id="Phobius"/>
    </source>
</evidence>
<feature type="transmembrane region" description="Helical" evidence="5">
    <location>
        <begin position="134"/>
        <end position="154"/>
    </location>
</feature>
<evidence type="ECO:0000256" key="3">
    <source>
        <dbReference type="ARBA" id="ARBA00022989"/>
    </source>
</evidence>
<feature type="transmembrane region" description="Helical" evidence="5">
    <location>
        <begin position="261"/>
        <end position="281"/>
    </location>
</feature>
<dbReference type="PANTHER" id="PTHR11132">
    <property type="entry name" value="SOLUTE CARRIER FAMILY 35"/>
    <property type="match status" value="1"/>
</dbReference>
<dbReference type="Pfam" id="PF03151">
    <property type="entry name" value="TPT"/>
    <property type="match status" value="1"/>
</dbReference>
<feature type="transmembrane region" description="Helical" evidence="5">
    <location>
        <begin position="323"/>
        <end position="342"/>
    </location>
</feature>
<reference evidence="7 8" key="1">
    <citation type="submission" date="2024-01" db="EMBL/GenBank/DDBJ databases">
        <title>The genome of the rayed Mediterranean limpet Patella caerulea (Linnaeus, 1758).</title>
        <authorList>
            <person name="Anh-Thu Weber A."/>
            <person name="Halstead-Nussloch G."/>
        </authorList>
    </citation>
    <scope>NUCLEOTIDE SEQUENCE [LARGE SCALE GENOMIC DNA]</scope>
    <source>
        <strain evidence="7">AATW-2023a</strain>
        <tissue evidence="7">Whole specimen</tissue>
    </source>
</reference>
<proteinExistence type="predicted"/>
<evidence type="ECO:0000256" key="1">
    <source>
        <dbReference type="ARBA" id="ARBA00004141"/>
    </source>
</evidence>
<evidence type="ECO:0000256" key="2">
    <source>
        <dbReference type="ARBA" id="ARBA00022692"/>
    </source>
</evidence>
<dbReference type="GO" id="GO:0016020">
    <property type="term" value="C:membrane"/>
    <property type="evidence" value="ECO:0007669"/>
    <property type="project" value="UniProtKB-SubCell"/>
</dbReference>
<gene>
    <name evidence="7" type="ORF">SNE40_017683</name>
</gene>
<evidence type="ECO:0000313" key="7">
    <source>
        <dbReference type="EMBL" id="KAK6174397.1"/>
    </source>
</evidence>
<feature type="transmembrane region" description="Helical" evidence="5">
    <location>
        <begin position="188"/>
        <end position="210"/>
    </location>
</feature>